<dbReference type="RefSeq" id="WP_066970761.1">
    <property type="nucleotide sequence ID" value="NZ_LWMT01000037.1"/>
</dbReference>
<protein>
    <submittedName>
        <fullName evidence="1">Uncharacterized protein</fullName>
    </submittedName>
</protein>
<evidence type="ECO:0000313" key="1">
    <source>
        <dbReference type="EMBL" id="KZX17209.1"/>
    </source>
</evidence>
<name>A0A166F0X2_9EURY</name>
<comment type="caution">
    <text evidence="1">The sequence shown here is derived from an EMBL/GenBank/DDBJ whole genome shotgun (WGS) entry which is preliminary data.</text>
</comment>
<sequence length="69" mass="8307">MSGKELVKSLEKEYGSNDVLERAFNRTENMKLEMDLENWEYFLKHPAEEIEQQKIIYAENPDRIFQILN</sequence>
<dbReference type="Proteomes" id="UP000077066">
    <property type="component" value="Unassembled WGS sequence"/>
</dbReference>
<reference evidence="1 2" key="1">
    <citation type="submission" date="2016-04" db="EMBL/GenBank/DDBJ databases">
        <title>Genome sequence of Methanobrevibacter filiformis DSM 11501.</title>
        <authorList>
            <person name="Poehlein A."/>
            <person name="Seedorf H."/>
            <person name="Daniel R."/>
        </authorList>
    </citation>
    <scope>NUCLEOTIDE SEQUENCE [LARGE SCALE GENOMIC DNA]</scope>
    <source>
        <strain evidence="1 2">DSM 11501</strain>
    </source>
</reference>
<dbReference type="PATRIC" id="fig|55758.3.peg.312"/>
<dbReference type="AlphaFoldDB" id="A0A166F0X2"/>
<accession>A0A166F0X2</accession>
<proteinExistence type="predicted"/>
<keyword evidence="2" id="KW-1185">Reference proteome</keyword>
<organism evidence="1 2">
    <name type="scientific">Methanobrevibacter filiformis</name>
    <dbReference type="NCBI Taxonomy" id="55758"/>
    <lineage>
        <taxon>Archaea</taxon>
        <taxon>Methanobacteriati</taxon>
        <taxon>Methanobacteriota</taxon>
        <taxon>Methanomada group</taxon>
        <taxon>Methanobacteria</taxon>
        <taxon>Methanobacteriales</taxon>
        <taxon>Methanobacteriaceae</taxon>
        <taxon>Methanobrevibacter</taxon>
    </lineage>
</organism>
<dbReference type="EMBL" id="LWMT01000037">
    <property type="protein sequence ID" value="KZX17209.1"/>
    <property type="molecule type" value="Genomic_DNA"/>
</dbReference>
<gene>
    <name evidence="1" type="ORF">MBFIL_02790</name>
</gene>
<evidence type="ECO:0000313" key="2">
    <source>
        <dbReference type="Proteomes" id="UP000077066"/>
    </source>
</evidence>